<evidence type="ECO:0000313" key="3">
    <source>
        <dbReference type="Proteomes" id="UP000469890"/>
    </source>
</evidence>
<accession>A0A8H4BC91</accession>
<dbReference type="EMBL" id="JAAECE010000007">
    <property type="protein sequence ID" value="KAF1798988.1"/>
    <property type="molecule type" value="Genomic_DNA"/>
</dbReference>
<dbReference type="AlphaFoldDB" id="A0A8H4BC91"/>
<reference evidence="2 3" key="1">
    <citation type="submission" date="2019-09" db="EMBL/GenBank/DDBJ databases">
        <authorList>
            <consortium name="DOE Joint Genome Institute"/>
            <person name="Mondo S.J."/>
            <person name="Navarro-Mendoza M.I."/>
            <person name="Perez-Arques C."/>
            <person name="Panchal S."/>
            <person name="Nicolas F.E."/>
            <person name="Ganguly P."/>
            <person name="Pangilinan J."/>
            <person name="Grigoriev I."/>
            <person name="Heitman J."/>
            <person name="Sanya K."/>
            <person name="Garre V."/>
        </authorList>
    </citation>
    <scope>NUCLEOTIDE SEQUENCE [LARGE SCALE GENOMIC DNA]</scope>
    <source>
        <strain evidence="2 3">MU402</strain>
    </source>
</reference>
<feature type="transmembrane region" description="Helical" evidence="1">
    <location>
        <begin position="44"/>
        <end position="63"/>
    </location>
</feature>
<keyword evidence="1" id="KW-0472">Membrane</keyword>
<keyword evidence="1" id="KW-0812">Transmembrane</keyword>
<protein>
    <submittedName>
        <fullName evidence="2">Uncharacterized protein</fullName>
    </submittedName>
</protein>
<proteinExistence type="predicted"/>
<name>A0A8H4BC91_MUCCL</name>
<gene>
    <name evidence="2" type="ORF">FB192DRAFT_1394358</name>
</gene>
<comment type="caution">
    <text evidence="2">The sequence shown here is derived from an EMBL/GenBank/DDBJ whole genome shotgun (WGS) entry which is preliminary data.</text>
</comment>
<sequence length="82" mass="9294">MEWSYKSSLLLLLKMRTAQALYGYAHCHLAMYAILVLIELMSDNVYATLLVMILLMAGVDSCTRCSGASQIYIQQAIIKRQF</sequence>
<evidence type="ECO:0000313" key="2">
    <source>
        <dbReference type="EMBL" id="KAF1798988.1"/>
    </source>
</evidence>
<feature type="transmembrane region" description="Helical" evidence="1">
    <location>
        <begin position="21"/>
        <end position="38"/>
    </location>
</feature>
<dbReference type="Proteomes" id="UP000469890">
    <property type="component" value="Unassembled WGS sequence"/>
</dbReference>
<organism evidence="2 3">
    <name type="scientific">Mucor circinelloides f. lusitanicus</name>
    <name type="common">Mucor racemosus var. lusitanicus</name>
    <dbReference type="NCBI Taxonomy" id="29924"/>
    <lineage>
        <taxon>Eukaryota</taxon>
        <taxon>Fungi</taxon>
        <taxon>Fungi incertae sedis</taxon>
        <taxon>Mucoromycota</taxon>
        <taxon>Mucoromycotina</taxon>
        <taxon>Mucoromycetes</taxon>
        <taxon>Mucorales</taxon>
        <taxon>Mucorineae</taxon>
        <taxon>Mucoraceae</taxon>
        <taxon>Mucor</taxon>
    </lineage>
</organism>
<keyword evidence="1" id="KW-1133">Transmembrane helix</keyword>
<evidence type="ECO:0000256" key="1">
    <source>
        <dbReference type="SAM" id="Phobius"/>
    </source>
</evidence>